<dbReference type="InterPro" id="IPR007627">
    <property type="entry name" value="RNA_pol_sigma70_r2"/>
</dbReference>
<dbReference type="Pfam" id="PF04545">
    <property type="entry name" value="Sigma70_r4"/>
    <property type="match status" value="1"/>
</dbReference>
<dbReference type="Pfam" id="PF04542">
    <property type="entry name" value="Sigma70_r2"/>
    <property type="match status" value="1"/>
</dbReference>
<evidence type="ECO:0000259" key="6">
    <source>
        <dbReference type="Pfam" id="PF04542"/>
    </source>
</evidence>
<dbReference type="SUPFAM" id="SSF88659">
    <property type="entry name" value="Sigma3 and sigma4 domains of RNA polymerase sigma factors"/>
    <property type="match status" value="1"/>
</dbReference>
<dbReference type="EMBL" id="JAVREH010000023">
    <property type="protein sequence ID" value="MDT0262850.1"/>
    <property type="molecule type" value="Genomic_DNA"/>
</dbReference>
<protein>
    <submittedName>
        <fullName evidence="8">Sigma-70 family RNA polymerase sigma factor</fullName>
    </submittedName>
</protein>
<evidence type="ECO:0000256" key="3">
    <source>
        <dbReference type="ARBA" id="ARBA00023082"/>
    </source>
</evidence>
<dbReference type="Proteomes" id="UP001183176">
    <property type="component" value="Unassembled WGS sequence"/>
</dbReference>
<comment type="caution">
    <text evidence="8">The sequence shown here is derived from an EMBL/GenBank/DDBJ whole genome shotgun (WGS) entry which is preliminary data.</text>
</comment>
<evidence type="ECO:0000259" key="7">
    <source>
        <dbReference type="Pfam" id="PF04545"/>
    </source>
</evidence>
<gene>
    <name evidence="8" type="ORF">RM423_15750</name>
</gene>
<dbReference type="PANTHER" id="PTHR43133:SF52">
    <property type="entry name" value="ECF RNA POLYMERASE SIGMA FACTOR SIGL"/>
    <property type="match status" value="1"/>
</dbReference>
<dbReference type="InterPro" id="IPR039425">
    <property type="entry name" value="RNA_pol_sigma-70-like"/>
</dbReference>
<evidence type="ECO:0000256" key="1">
    <source>
        <dbReference type="ARBA" id="ARBA00010641"/>
    </source>
</evidence>
<feature type="domain" description="RNA polymerase sigma-70 region 4" evidence="7">
    <location>
        <begin position="119"/>
        <end position="167"/>
    </location>
</feature>
<dbReference type="InterPro" id="IPR013324">
    <property type="entry name" value="RNA_pol_sigma_r3/r4-like"/>
</dbReference>
<evidence type="ECO:0000313" key="8">
    <source>
        <dbReference type="EMBL" id="MDT0262850.1"/>
    </source>
</evidence>
<dbReference type="RefSeq" id="WP_311423997.1">
    <property type="nucleotide sequence ID" value="NZ_JAVREH010000023.1"/>
</dbReference>
<dbReference type="SUPFAM" id="SSF88946">
    <property type="entry name" value="Sigma2 domain of RNA polymerase sigma factors"/>
    <property type="match status" value="1"/>
</dbReference>
<dbReference type="InterPro" id="IPR013325">
    <property type="entry name" value="RNA_pol_sigma_r2"/>
</dbReference>
<keyword evidence="2" id="KW-0805">Transcription regulation</keyword>
<keyword evidence="9" id="KW-1185">Reference proteome</keyword>
<reference evidence="9" key="1">
    <citation type="submission" date="2023-07" db="EMBL/GenBank/DDBJ databases">
        <title>30 novel species of actinomycetes from the DSMZ collection.</title>
        <authorList>
            <person name="Nouioui I."/>
        </authorList>
    </citation>
    <scope>NUCLEOTIDE SEQUENCE [LARGE SCALE GENOMIC DNA]</scope>
    <source>
        <strain evidence="9">DSM 44399</strain>
    </source>
</reference>
<dbReference type="InterPro" id="IPR007630">
    <property type="entry name" value="RNA_pol_sigma70_r4"/>
</dbReference>
<organism evidence="8 9">
    <name type="scientific">Jatrophihabitans lederbergiae</name>
    <dbReference type="NCBI Taxonomy" id="3075547"/>
    <lineage>
        <taxon>Bacteria</taxon>
        <taxon>Bacillati</taxon>
        <taxon>Actinomycetota</taxon>
        <taxon>Actinomycetes</taxon>
        <taxon>Jatrophihabitantales</taxon>
        <taxon>Jatrophihabitantaceae</taxon>
        <taxon>Jatrophihabitans</taxon>
    </lineage>
</organism>
<dbReference type="Gene3D" id="1.10.1740.10">
    <property type="match status" value="1"/>
</dbReference>
<sequence length="182" mass="20537">MQRDTAAVDERELMRALHDEHAAALWVFAIRLTGGDRQAAEDVVQETLLRAWRNPGHPVFTAEQAGSARSWLYTVARRIVIDDWRARSVRPEKLMPDLPEHGGTDHTDGLVEQRLIADALQRLSPEHRAVLVEMFYRRATVRETAVQLGIAEGTVKSRTHYALRALKLALAEMGVIETGRIQ</sequence>
<keyword evidence="4" id="KW-0238">DNA-binding</keyword>
<dbReference type="NCBIfam" id="TIGR02937">
    <property type="entry name" value="sigma70-ECF"/>
    <property type="match status" value="1"/>
</dbReference>
<evidence type="ECO:0000256" key="5">
    <source>
        <dbReference type="ARBA" id="ARBA00023163"/>
    </source>
</evidence>
<dbReference type="PANTHER" id="PTHR43133">
    <property type="entry name" value="RNA POLYMERASE ECF-TYPE SIGMA FACTO"/>
    <property type="match status" value="1"/>
</dbReference>
<accession>A0ABU2JD06</accession>
<feature type="domain" description="RNA polymerase sigma-70 region 2" evidence="6">
    <location>
        <begin position="19"/>
        <end position="88"/>
    </location>
</feature>
<name>A0ABU2JD06_9ACTN</name>
<evidence type="ECO:0000313" key="9">
    <source>
        <dbReference type="Proteomes" id="UP001183176"/>
    </source>
</evidence>
<dbReference type="Gene3D" id="1.10.10.10">
    <property type="entry name" value="Winged helix-like DNA-binding domain superfamily/Winged helix DNA-binding domain"/>
    <property type="match status" value="1"/>
</dbReference>
<dbReference type="NCBIfam" id="NF007227">
    <property type="entry name" value="PRK09645.1"/>
    <property type="match status" value="1"/>
</dbReference>
<dbReference type="InterPro" id="IPR014284">
    <property type="entry name" value="RNA_pol_sigma-70_dom"/>
</dbReference>
<dbReference type="InterPro" id="IPR036388">
    <property type="entry name" value="WH-like_DNA-bd_sf"/>
</dbReference>
<keyword evidence="3" id="KW-0731">Sigma factor</keyword>
<proteinExistence type="inferred from homology"/>
<evidence type="ECO:0000256" key="4">
    <source>
        <dbReference type="ARBA" id="ARBA00023125"/>
    </source>
</evidence>
<comment type="similarity">
    <text evidence="1">Belongs to the sigma-70 factor family. ECF subfamily.</text>
</comment>
<evidence type="ECO:0000256" key="2">
    <source>
        <dbReference type="ARBA" id="ARBA00023015"/>
    </source>
</evidence>
<keyword evidence="5" id="KW-0804">Transcription</keyword>